<dbReference type="PANTHER" id="PTHR10366">
    <property type="entry name" value="NAD DEPENDENT EPIMERASE/DEHYDRATASE"/>
    <property type="match status" value="1"/>
</dbReference>
<sequence length="345" mass="37746">MSSSTAVPKGSTIIVTGANGYLGMHVADQLLASGYKVKGTVRDADKVQWTTEYFNEKYGKGSYEAVIVDDFAKEGAFDHLSLPGSTGVIHVASDVTFGPDPNEVIPGVIDGITSLLNSAALEPSIKSFVLTSSSAAIDQGRLGQKYLVDGNLWNHEAVKAAWAPPPYTAERAIMVYFASKTQAEQKAWELVKSGECSDLRFNAVNPNFMMGRFLHPKQNKSSGGMVMGVRNNDSRAVDTFKSFGWQWMVDVVDVAKLHVIALVDPAVRNERILAYTEKTNFNILVDRIGKVLGPDAIRYLEKIEEGEKDLREVDVKRSEELLRGVGLSGFKGFDQTLKELFESAA</sequence>
<dbReference type="RefSeq" id="XP_008084313.1">
    <property type="nucleotide sequence ID" value="XM_008086122.1"/>
</dbReference>
<reference evidence="4 5" key="1">
    <citation type="journal article" date="2013" name="BMC Genomics">
        <title>Genomics-driven discovery of the pneumocandin biosynthetic gene cluster in the fungus Glarea lozoyensis.</title>
        <authorList>
            <person name="Chen L."/>
            <person name="Yue Q."/>
            <person name="Zhang X."/>
            <person name="Xiang M."/>
            <person name="Wang C."/>
            <person name="Li S."/>
            <person name="Che Y."/>
            <person name="Ortiz-Lopez F.J."/>
            <person name="Bills G.F."/>
            <person name="Liu X."/>
            <person name="An Z."/>
        </authorList>
    </citation>
    <scope>NUCLEOTIDE SEQUENCE [LARGE SCALE GENOMIC DNA]</scope>
    <source>
        <strain evidence="5">ATCC 20868 / MF5171</strain>
    </source>
</reference>
<keyword evidence="1" id="KW-0560">Oxidoreductase</keyword>
<name>S3CRV6_GLAL2</name>
<dbReference type="Gene3D" id="3.40.50.720">
    <property type="entry name" value="NAD(P)-binding Rossmann-like Domain"/>
    <property type="match status" value="1"/>
</dbReference>
<dbReference type="Pfam" id="PF01073">
    <property type="entry name" value="3Beta_HSD"/>
    <property type="match status" value="1"/>
</dbReference>
<evidence type="ECO:0000259" key="3">
    <source>
        <dbReference type="Pfam" id="PF01073"/>
    </source>
</evidence>
<dbReference type="eggNOG" id="KOG1502">
    <property type="taxonomic scope" value="Eukaryota"/>
</dbReference>
<dbReference type="OMA" id="NTYNERA"/>
<dbReference type="KEGG" id="glz:GLAREA_09525"/>
<comment type="similarity">
    <text evidence="2">Belongs to the NAD(P)-dependent epimerase/dehydratase family. Dihydroflavonol-4-reductase subfamily.</text>
</comment>
<evidence type="ECO:0000313" key="4">
    <source>
        <dbReference type="EMBL" id="EPE28405.1"/>
    </source>
</evidence>
<dbReference type="PANTHER" id="PTHR10366:SF562">
    <property type="entry name" value="ALDEHYDE REDUCTASE II (AFU_ORTHOLOGUE AFUA_1G11360)"/>
    <property type="match status" value="1"/>
</dbReference>
<dbReference type="InterPro" id="IPR002225">
    <property type="entry name" value="3Beta_OHSteriod_DH/Estase"/>
</dbReference>
<accession>S3CRV6</accession>
<evidence type="ECO:0000256" key="2">
    <source>
        <dbReference type="ARBA" id="ARBA00023445"/>
    </source>
</evidence>
<dbReference type="HOGENOM" id="CLU_007383_9_2_1"/>
<protein>
    <submittedName>
        <fullName evidence="4">NAD(P)-binding Rossmann-fold containing protein</fullName>
    </submittedName>
</protein>
<dbReference type="GO" id="GO:0016616">
    <property type="term" value="F:oxidoreductase activity, acting on the CH-OH group of donors, NAD or NADP as acceptor"/>
    <property type="evidence" value="ECO:0007669"/>
    <property type="project" value="InterPro"/>
</dbReference>
<dbReference type="AlphaFoldDB" id="S3CRV6"/>
<dbReference type="EMBL" id="KE145368">
    <property type="protein sequence ID" value="EPE28405.1"/>
    <property type="molecule type" value="Genomic_DNA"/>
</dbReference>
<organism evidence="4 5">
    <name type="scientific">Glarea lozoyensis (strain ATCC 20868 / MF5171)</name>
    <dbReference type="NCBI Taxonomy" id="1116229"/>
    <lineage>
        <taxon>Eukaryota</taxon>
        <taxon>Fungi</taxon>
        <taxon>Dikarya</taxon>
        <taxon>Ascomycota</taxon>
        <taxon>Pezizomycotina</taxon>
        <taxon>Leotiomycetes</taxon>
        <taxon>Helotiales</taxon>
        <taxon>Helotiaceae</taxon>
        <taxon>Glarea</taxon>
    </lineage>
</organism>
<evidence type="ECO:0000313" key="5">
    <source>
        <dbReference type="Proteomes" id="UP000016922"/>
    </source>
</evidence>
<dbReference type="GO" id="GO:0006694">
    <property type="term" value="P:steroid biosynthetic process"/>
    <property type="evidence" value="ECO:0007669"/>
    <property type="project" value="InterPro"/>
</dbReference>
<proteinExistence type="inferred from homology"/>
<dbReference type="InterPro" id="IPR036291">
    <property type="entry name" value="NAD(P)-bd_dom_sf"/>
</dbReference>
<dbReference type="SUPFAM" id="SSF51735">
    <property type="entry name" value="NAD(P)-binding Rossmann-fold domains"/>
    <property type="match status" value="1"/>
</dbReference>
<dbReference type="OrthoDB" id="2735536at2759"/>
<dbReference type="InterPro" id="IPR050425">
    <property type="entry name" value="NAD(P)_dehydrat-like"/>
</dbReference>
<keyword evidence="5" id="KW-1185">Reference proteome</keyword>
<evidence type="ECO:0000256" key="1">
    <source>
        <dbReference type="ARBA" id="ARBA00023002"/>
    </source>
</evidence>
<dbReference type="STRING" id="1116229.S3CRV6"/>
<gene>
    <name evidence="4" type="ORF">GLAREA_09525</name>
</gene>
<dbReference type="Proteomes" id="UP000016922">
    <property type="component" value="Unassembled WGS sequence"/>
</dbReference>
<feature type="domain" description="3-beta hydroxysteroid dehydrogenase/isomerase" evidence="3">
    <location>
        <begin position="14"/>
        <end position="172"/>
    </location>
</feature>
<dbReference type="GeneID" id="19468573"/>